<reference evidence="1" key="1">
    <citation type="submission" date="2015-12" db="EMBL/GenBank/DDBJ databases">
        <title>Gene expression during late stages of embryo sac development: a critical building block for successful pollen-pistil interactions.</title>
        <authorList>
            <person name="Liu Y."/>
            <person name="Joly V."/>
            <person name="Sabar M."/>
            <person name="Matton D.P."/>
        </authorList>
    </citation>
    <scope>NUCLEOTIDE SEQUENCE</scope>
</reference>
<evidence type="ECO:0000313" key="1">
    <source>
        <dbReference type="EMBL" id="JAP09539.1"/>
    </source>
</evidence>
<dbReference type="AlphaFoldDB" id="A0A0V0GNM2"/>
<name>A0A0V0GNM2_SOLCH</name>
<dbReference type="EMBL" id="GEDG01034813">
    <property type="protein sequence ID" value="JAP09539.1"/>
    <property type="molecule type" value="Transcribed_RNA"/>
</dbReference>
<proteinExistence type="predicted"/>
<sequence length="66" mass="7306">MGQSPIFFAQQVQEVNGLKPIICSWPMMVGKVVDLGQVGQKPNLIGFGSKSNSNYFFSLSYLFDCI</sequence>
<accession>A0A0V0GNM2</accession>
<protein>
    <submittedName>
        <fullName evidence="1">Putative ovule protein</fullName>
    </submittedName>
</protein>
<organism evidence="1">
    <name type="scientific">Solanum chacoense</name>
    <name type="common">Chaco potato</name>
    <dbReference type="NCBI Taxonomy" id="4108"/>
    <lineage>
        <taxon>Eukaryota</taxon>
        <taxon>Viridiplantae</taxon>
        <taxon>Streptophyta</taxon>
        <taxon>Embryophyta</taxon>
        <taxon>Tracheophyta</taxon>
        <taxon>Spermatophyta</taxon>
        <taxon>Magnoliopsida</taxon>
        <taxon>eudicotyledons</taxon>
        <taxon>Gunneridae</taxon>
        <taxon>Pentapetalae</taxon>
        <taxon>asterids</taxon>
        <taxon>lamiids</taxon>
        <taxon>Solanales</taxon>
        <taxon>Solanaceae</taxon>
        <taxon>Solanoideae</taxon>
        <taxon>Solaneae</taxon>
        <taxon>Solanum</taxon>
    </lineage>
</organism>